<dbReference type="Proteomes" id="UP001408789">
    <property type="component" value="Unassembled WGS sequence"/>
</dbReference>
<feature type="compositionally biased region" description="Acidic residues" evidence="1">
    <location>
        <begin position="122"/>
        <end position="144"/>
    </location>
</feature>
<dbReference type="AlphaFoldDB" id="A0AAP0C5D0"/>
<dbReference type="PANTHER" id="PTHR34546:SF3">
    <property type="entry name" value="OS06G0153600 PROTEIN"/>
    <property type="match status" value="1"/>
</dbReference>
<keyword evidence="3" id="KW-1185">Reference proteome</keyword>
<sequence length="330" mass="37363">MDPYNEQILRNEVIYLHSLWHLGPHPPSTPTVNLPPFNPTRFKKPKKKTPKFTPKKTPNFSGREWPVNPPPADPPLTPSGWPELKLKPNPQPTRLPTPEELQKHNWNQVQQKALKASKEFYSNEDSDENEDDMSEDSDNDNDNDNDNKEDDKEYDFFWKLINGDEEFKNYYLKHCGGGGEFSCLVCGGANEKQGKRYKDCIGLVQHSVSIAKTKRVRSHRAYGRAVCKVLGWDIDRLPASIVMDHKCSELKGNDVDDHNKDGKDLKNGVETGDGESMVCEDISAVTNVEEENNKNQILNEVEGHTGGAVINLCRNLSSTMVLEPVRCEPH</sequence>
<dbReference type="PANTHER" id="PTHR34546">
    <property type="entry name" value="OS06G0153600 PROTEIN"/>
    <property type="match status" value="1"/>
</dbReference>
<accession>A0AAP0C5D0</accession>
<feature type="compositionally biased region" description="Pro residues" evidence="1">
    <location>
        <begin position="67"/>
        <end position="77"/>
    </location>
</feature>
<comment type="caution">
    <text evidence="2">The sequence shown here is derived from an EMBL/GenBank/DDBJ whole genome shotgun (WGS) entry which is preliminary data.</text>
</comment>
<dbReference type="EMBL" id="JBCNJP010006553">
    <property type="protein sequence ID" value="KAK9049476.1"/>
    <property type="molecule type" value="Genomic_DNA"/>
</dbReference>
<proteinExistence type="predicted"/>
<evidence type="ECO:0000313" key="2">
    <source>
        <dbReference type="EMBL" id="KAK9049476.1"/>
    </source>
</evidence>
<reference evidence="2 3" key="1">
    <citation type="submission" date="2024-04" db="EMBL/GenBank/DDBJ databases">
        <title>The reference genome of an endangered Asteraceae, Deinandra increscens subsp. villosa, native to the Central Coast of California.</title>
        <authorList>
            <person name="Guilliams M."/>
            <person name="Hasenstab-Lehman K."/>
            <person name="Meyer R."/>
            <person name="Mcevoy S."/>
        </authorList>
    </citation>
    <scope>NUCLEOTIDE SEQUENCE [LARGE SCALE GENOMIC DNA]</scope>
    <source>
        <tissue evidence="2">Leaf</tissue>
    </source>
</reference>
<name>A0AAP0C5D0_9ASTR</name>
<protein>
    <submittedName>
        <fullName evidence="2">Uncharacterized protein</fullName>
    </submittedName>
</protein>
<feature type="compositionally biased region" description="Basic residues" evidence="1">
    <location>
        <begin position="41"/>
        <end position="54"/>
    </location>
</feature>
<evidence type="ECO:0000256" key="1">
    <source>
        <dbReference type="SAM" id="MobiDB-lite"/>
    </source>
</evidence>
<feature type="region of interest" description="Disordered" evidence="1">
    <location>
        <begin position="119"/>
        <end position="150"/>
    </location>
</feature>
<organism evidence="2 3">
    <name type="scientific">Deinandra increscens subsp. villosa</name>
    <dbReference type="NCBI Taxonomy" id="3103831"/>
    <lineage>
        <taxon>Eukaryota</taxon>
        <taxon>Viridiplantae</taxon>
        <taxon>Streptophyta</taxon>
        <taxon>Embryophyta</taxon>
        <taxon>Tracheophyta</taxon>
        <taxon>Spermatophyta</taxon>
        <taxon>Magnoliopsida</taxon>
        <taxon>eudicotyledons</taxon>
        <taxon>Gunneridae</taxon>
        <taxon>Pentapetalae</taxon>
        <taxon>asterids</taxon>
        <taxon>campanulids</taxon>
        <taxon>Asterales</taxon>
        <taxon>Asteraceae</taxon>
        <taxon>Asteroideae</taxon>
        <taxon>Heliantheae alliance</taxon>
        <taxon>Madieae</taxon>
        <taxon>Madiinae</taxon>
        <taxon>Deinandra</taxon>
    </lineage>
</organism>
<evidence type="ECO:0000313" key="3">
    <source>
        <dbReference type="Proteomes" id="UP001408789"/>
    </source>
</evidence>
<feature type="region of interest" description="Disordered" evidence="1">
    <location>
        <begin position="28"/>
        <end position="101"/>
    </location>
</feature>
<gene>
    <name evidence="2" type="ORF">SSX86_031555</name>
</gene>